<evidence type="ECO:0000313" key="1">
    <source>
        <dbReference type="EMBL" id="KFQ57507.1"/>
    </source>
</evidence>
<sequence>VTVSDSRNLNDSNNVTEYLLQALSPQNVSKGQWKGVKTENCHSIDTAILNATQKKAHWISPDSNNIYSMEIR</sequence>
<protein>
    <submittedName>
        <fullName evidence="1">Uncharacterized protein</fullName>
    </submittedName>
</protein>
<feature type="non-terminal residue" evidence="1">
    <location>
        <position position="72"/>
    </location>
</feature>
<proteinExistence type="predicted"/>
<gene>
    <name evidence="1" type="ORF">N334_03542</name>
</gene>
<accession>A0A091SFX7</accession>
<organism evidence="1 2">
    <name type="scientific">Pelecanus crispus</name>
    <name type="common">Dalmatian pelican</name>
    <dbReference type="NCBI Taxonomy" id="36300"/>
    <lineage>
        <taxon>Eukaryota</taxon>
        <taxon>Metazoa</taxon>
        <taxon>Chordata</taxon>
        <taxon>Craniata</taxon>
        <taxon>Vertebrata</taxon>
        <taxon>Euteleostomi</taxon>
        <taxon>Archelosauria</taxon>
        <taxon>Archosauria</taxon>
        <taxon>Dinosauria</taxon>
        <taxon>Saurischia</taxon>
        <taxon>Theropoda</taxon>
        <taxon>Coelurosauria</taxon>
        <taxon>Aves</taxon>
        <taxon>Neognathae</taxon>
        <taxon>Neoaves</taxon>
        <taxon>Aequornithes</taxon>
        <taxon>Pelecaniformes</taxon>
        <taxon>Pelecanidae</taxon>
        <taxon>Pelecanus</taxon>
    </lineage>
</organism>
<name>A0A091SFX7_PELCR</name>
<keyword evidence="2" id="KW-1185">Reference proteome</keyword>
<dbReference type="Proteomes" id="UP000054150">
    <property type="component" value="Unassembled WGS sequence"/>
</dbReference>
<evidence type="ECO:0000313" key="2">
    <source>
        <dbReference type="Proteomes" id="UP000054150"/>
    </source>
</evidence>
<reference evidence="1 2" key="1">
    <citation type="submission" date="2014-04" db="EMBL/GenBank/DDBJ databases">
        <title>Genome evolution of avian class.</title>
        <authorList>
            <person name="Zhang G."/>
            <person name="Li C."/>
        </authorList>
    </citation>
    <scope>NUCLEOTIDE SEQUENCE [LARGE SCALE GENOMIC DNA]</scope>
    <source>
        <strain evidence="1">BGI_N334</strain>
    </source>
</reference>
<dbReference type="EMBL" id="KK470981">
    <property type="protein sequence ID" value="KFQ57507.1"/>
    <property type="molecule type" value="Genomic_DNA"/>
</dbReference>
<feature type="non-terminal residue" evidence="1">
    <location>
        <position position="1"/>
    </location>
</feature>
<dbReference type="AlphaFoldDB" id="A0A091SFX7"/>